<dbReference type="RefSeq" id="WP_136964727.1">
    <property type="nucleotide sequence ID" value="NZ_CP039690.1"/>
</dbReference>
<accession>A0A4D7B869</accession>
<sequence>MEVQWLAIPDVGVIRPRRLADARGYFSEAFVDRLFRSAVADVTFVQDNHALSRDKGVIRGLHFQRPPHAQGKLVRCTRGRILDVAVDIRSGSPTYGKHVSAEISAENGLQIWIPAGFAHGYCTLETDTEISYKVTDYYAPDCDAGLAFDDPALGIGWPTGDHQPILSARDRTHPCLAELGDVFSYSGPSARP</sequence>
<feature type="active site" description="Proton acceptor" evidence="5">
    <location>
        <position position="62"/>
    </location>
</feature>
<dbReference type="KEGG" id="pstg:E8M01_19710"/>
<dbReference type="InterPro" id="IPR014710">
    <property type="entry name" value="RmlC-like_jellyroll"/>
</dbReference>
<reference evidence="8 9" key="1">
    <citation type="submission" date="2019-04" db="EMBL/GenBank/DDBJ databases">
        <title>Phreatobacter aquaticus sp. nov.</title>
        <authorList>
            <person name="Choi A."/>
        </authorList>
    </citation>
    <scope>NUCLEOTIDE SEQUENCE [LARGE SCALE GENOMIC DNA]</scope>
    <source>
        <strain evidence="8 9">KCTC 52518</strain>
    </source>
</reference>
<comment type="function">
    <text evidence="2 7">Catalyzes the epimerization of the C3' and C5'positions of dTDP-6-deoxy-D-xylo-4-hexulose, forming dTDP-6-deoxy-L-lyxo-4-hexulose.</text>
</comment>
<dbReference type="AlphaFoldDB" id="A0A4D7B869"/>
<comment type="similarity">
    <text evidence="7">Belongs to the dTDP-4-dehydrorhamnose 3,5-epimerase family.</text>
</comment>
<dbReference type="GO" id="GO:0005829">
    <property type="term" value="C:cytosol"/>
    <property type="evidence" value="ECO:0007669"/>
    <property type="project" value="TreeGrafter"/>
</dbReference>
<comment type="subunit">
    <text evidence="7">Homodimer.</text>
</comment>
<feature type="active site" description="Proton donor" evidence="5">
    <location>
        <position position="132"/>
    </location>
</feature>
<proteinExistence type="inferred from homology"/>
<dbReference type="PANTHER" id="PTHR21047">
    <property type="entry name" value="DTDP-6-DEOXY-D-GLUCOSE-3,5 EPIMERASE"/>
    <property type="match status" value="1"/>
</dbReference>
<dbReference type="GO" id="GO:0019305">
    <property type="term" value="P:dTDP-rhamnose biosynthetic process"/>
    <property type="evidence" value="ECO:0007669"/>
    <property type="project" value="UniProtKB-UniRule"/>
</dbReference>
<evidence type="ECO:0000256" key="7">
    <source>
        <dbReference type="RuleBase" id="RU364069"/>
    </source>
</evidence>
<dbReference type="InterPro" id="IPR011051">
    <property type="entry name" value="RmlC_Cupin_sf"/>
</dbReference>
<evidence type="ECO:0000313" key="9">
    <source>
        <dbReference type="Proteomes" id="UP000298781"/>
    </source>
</evidence>
<keyword evidence="7 8" id="KW-0413">Isomerase</keyword>
<dbReference type="Proteomes" id="UP000298781">
    <property type="component" value="Chromosome"/>
</dbReference>
<dbReference type="SUPFAM" id="SSF51182">
    <property type="entry name" value="RmlC-like cupins"/>
    <property type="match status" value="1"/>
</dbReference>
<dbReference type="OrthoDB" id="9800680at2"/>
<evidence type="ECO:0000313" key="8">
    <source>
        <dbReference type="EMBL" id="QCI69321.1"/>
    </source>
</evidence>
<keyword evidence="9" id="KW-1185">Reference proteome</keyword>
<dbReference type="PANTHER" id="PTHR21047:SF2">
    <property type="entry name" value="THYMIDINE DIPHOSPHO-4-KETO-RHAMNOSE 3,5-EPIMERASE"/>
    <property type="match status" value="1"/>
</dbReference>
<dbReference type="UniPathway" id="UPA00124"/>
<organism evidence="8 9">
    <name type="scientific">Phreatobacter stygius</name>
    <dbReference type="NCBI Taxonomy" id="1940610"/>
    <lineage>
        <taxon>Bacteria</taxon>
        <taxon>Pseudomonadati</taxon>
        <taxon>Pseudomonadota</taxon>
        <taxon>Alphaproteobacteria</taxon>
        <taxon>Hyphomicrobiales</taxon>
        <taxon>Phreatobacteraceae</taxon>
        <taxon>Phreatobacter</taxon>
    </lineage>
</organism>
<gene>
    <name evidence="8" type="primary">rfbC</name>
    <name evidence="8" type="ORF">E8M01_19710</name>
</gene>
<dbReference type="EMBL" id="CP039690">
    <property type="protein sequence ID" value="QCI69321.1"/>
    <property type="molecule type" value="Genomic_DNA"/>
</dbReference>
<dbReference type="EC" id="5.1.3.13" evidence="3 7"/>
<dbReference type="NCBIfam" id="TIGR01221">
    <property type="entry name" value="rmlC"/>
    <property type="match status" value="1"/>
</dbReference>
<evidence type="ECO:0000256" key="6">
    <source>
        <dbReference type="PIRSR" id="PIRSR600888-3"/>
    </source>
</evidence>
<dbReference type="GO" id="GO:0000271">
    <property type="term" value="P:polysaccharide biosynthetic process"/>
    <property type="evidence" value="ECO:0007669"/>
    <property type="project" value="TreeGrafter"/>
</dbReference>
<dbReference type="Pfam" id="PF00908">
    <property type="entry name" value="dTDP_sugar_isom"/>
    <property type="match status" value="1"/>
</dbReference>
<evidence type="ECO:0000256" key="5">
    <source>
        <dbReference type="PIRSR" id="PIRSR600888-1"/>
    </source>
</evidence>
<dbReference type="InterPro" id="IPR000888">
    <property type="entry name" value="RmlC-like"/>
</dbReference>
<comment type="catalytic activity">
    <reaction evidence="1 7">
        <text>dTDP-4-dehydro-6-deoxy-alpha-D-glucose = dTDP-4-dehydro-beta-L-rhamnose</text>
        <dbReference type="Rhea" id="RHEA:16969"/>
        <dbReference type="ChEBI" id="CHEBI:57649"/>
        <dbReference type="ChEBI" id="CHEBI:62830"/>
        <dbReference type="EC" id="5.1.3.13"/>
    </reaction>
</comment>
<dbReference type="CDD" id="cd00438">
    <property type="entry name" value="cupin_RmlC"/>
    <property type="match status" value="1"/>
</dbReference>
<name>A0A4D7B869_9HYPH</name>
<dbReference type="Gene3D" id="2.60.120.10">
    <property type="entry name" value="Jelly Rolls"/>
    <property type="match status" value="1"/>
</dbReference>
<evidence type="ECO:0000256" key="3">
    <source>
        <dbReference type="ARBA" id="ARBA00012098"/>
    </source>
</evidence>
<evidence type="ECO:0000256" key="1">
    <source>
        <dbReference type="ARBA" id="ARBA00001298"/>
    </source>
</evidence>
<evidence type="ECO:0000256" key="2">
    <source>
        <dbReference type="ARBA" id="ARBA00001997"/>
    </source>
</evidence>
<dbReference type="GO" id="GO:0008830">
    <property type="term" value="F:dTDP-4-dehydrorhamnose 3,5-epimerase activity"/>
    <property type="evidence" value="ECO:0007669"/>
    <property type="project" value="UniProtKB-UniRule"/>
</dbReference>
<comment type="pathway">
    <text evidence="7">Carbohydrate biosynthesis; dTDP-L-rhamnose biosynthesis.</text>
</comment>
<evidence type="ECO:0000256" key="4">
    <source>
        <dbReference type="ARBA" id="ARBA00019595"/>
    </source>
</evidence>
<feature type="site" description="Participates in a stacking interaction with the thymidine ring of dTDP-4-oxo-6-deoxyglucose" evidence="6">
    <location>
        <position position="138"/>
    </location>
</feature>
<protein>
    <recommendedName>
        <fullName evidence="4 7">dTDP-4-dehydrorhamnose 3,5-epimerase</fullName>
        <ecNumber evidence="3 7">5.1.3.13</ecNumber>
    </recommendedName>
    <alternativeName>
        <fullName evidence="7">Thymidine diphospho-4-keto-rhamnose 3,5-epimerase</fullName>
    </alternativeName>
</protein>